<dbReference type="PANTHER" id="PTHR23131">
    <property type="entry name" value="ENDORIBONUCLEASE LACTB2"/>
    <property type="match status" value="1"/>
</dbReference>
<dbReference type="InterPro" id="IPR050662">
    <property type="entry name" value="Sec-metab_biosynth-thioest"/>
</dbReference>
<sequence length="387" mass="43282">MKCSWSDQVYNGTLQRPAKAGPATTFNRQFIDFSAFYNPGTRHQMLPDYPCATPPAAGETLQLAPGIHWLRMPLPFALNHINLWLLEDDDGWVIVDTGFALDAVKDCWRQILARLASTKPGGKVSRIIVTHFHPDHLGLAAWLQDLTGAPLLMTLGEYLTAHAVWHEVGGHGNQPMLRQFRAHGLDAERCAALERRSSGYNRGVPRIPDHYQRLFADDVLTIGKHRWQVRVGFGHSPEHAALYSADLGVLISGDMLLPKISTNISVFAVTPTADSLADFLHSIDAYRELPSETLVLPSHGLPFHGIENRVNALHAHHEERLLVLEERCATPRSAAELLITLFSRDLDTHQTMFAMGEAIAHLNRLEHAGRLLRLEDDEGRVRFVRKS</sequence>
<evidence type="ECO:0000313" key="2">
    <source>
        <dbReference type="EMBL" id="SBT08761.1"/>
    </source>
</evidence>
<dbReference type="Pfam" id="PF21221">
    <property type="entry name" value="B_lactamase-like_C"/>
    <property type="match status" value="1"/>
</dbReference>
<accession>A0A1A8XVJ6</accession>
<dbReference type="PANTHER" id="PTHR23131:SF4">
    <property type="entry name" value="METALLO-BETA-LACTAMASE SUPERFAMILY POTEIN"/>
    <property type="match status" value="1"/>
</dbReference>
<dbReference type="SUPFAM" id="SSF56281">
    <property type="entry name" value="Metallo-hydrolase/oxidoreductase"/>
    <property type="match status" value="1"/>
</dbReference>
<dbReference type="Gene3D" id="3.60.15.10">
    <property type="entry name" value="Ribonuclease Z/Hydroxyacylglutathione hydrolase-like"/>
    <property type="match status" value="1"/>
</dbReference>
<dbReference type="Gene3D" id="1.10.10.10">
    <property type="entry name" value="Winged helix-like DNA-binding domain superfamily/Winged helix DNA-binding domain"/>
    <property type="match status" value="1"/>
</dbReference>
<dbReference type="InterPro" id="IPR001279">
    <property type="entry name" value="Metallo-B-lactamas"/>
</dbReference>
<evidence type="ECO:0000313" key="3">
    <source>
        <dbReference type="Proteomes" id="UP000199169"/>
    </source>
</evidence>
<reference evidence="2 3" key="1">
    <citation type="submission" date="2016-06" db="EMBL/GenBank/DDBJ databases">
        <authorList>
            <person name="Kjaerup R.B."/>
            <person name="Dalgaard T.S."/>
            <person name="Juul-Madsen H.R."/>
        </authorList>
    </citation>
    <scope>NUCLEOTIDE SEQUENCE [LARGE SCALE GENOMIC DNA]</scope>
    <source>
        <strain evidence="2">3</strain>
    </source>
</reference>
<organism evidence="2 3">
    <name type="scientific">Candidatus Accumulibacter aalborgensis</name>
    <dbReference type="NCBI Taxonomy" id="1860102"/>
    <lineage>
        <taxon>Bacteria</taxon>
        <taxon>Pseudomonadati</taxon>
        <taxon>Pseudomonadota</taxon>
        <taxon>Betaproteobacteria</taxon>
        <taxon>Candidatus Accumulibacter</taxon>
    </lineage>
</organism>
<dbReference type="STRING" id="1860102.ACCAA_630008"/>
<dbReference type="InterPro" id="IPR036388">
    <property type="entry name" value="WH-like_DNA-bd_sf"/>
</dbReference>
<evidence type="ECO:0000259" key="1">
    <source>
        <dbReference type="SMART" id="SM00849"/>
    </source>
</evidence>
<keyword evidence="3" id="KW-1185">Reference proteome</keyword>
<dbReference type="InterPro" id="IPR048933">
    <property type="entry name" value="B_lactamase-like_C"/>
</dbReference>
<dbReference type="InterPro" id="IPR036866">
    <property type="entry name" value="RibonucZ/Hydroxyglut_hydro"/>
</dbReference>
<feature type="domain" description="Metallo-beta-lactamase" evidence="1">
    <location>
        <begin position="80"/>
        <end position="299"/>
    </location>
</feature>
<dbReference type="SMART" id="SM00849">
    <property type="entry name" value="Lactamase_B"/>
    <property type="match status" value="1"/>
</dbReference>
<proteinExistence type="predicted"/>
<gene>
    <name evidence="2" type="ORF">ACCAA_630008</name>
</gene>
<dbReference type="EMBL" id="FLQX01000142">
    <property type="protein sequence ID" value="SBT08761.1"/>
    <property type="molecule type" value="Genomic_DNA"/>
</dbReference>
<dbReference type="Proteomes" id="UP000199169">
    <property type="component" value="Unassembled WGS sequence"/>
</dbReference>
<name>A0A1A8XVJ6_9PROT</name>
<dbReference type="AlphaFoldDB" id="A0A1A8XVJ6"/>
<protein>
    <submittedName>
        <fullName evidence="2">Beta-lactamase domain protein</fullName>
    </submittedName>
</protein>
<dbReference type="Pfam" id="PF00753">
    <property type="entry name" value="Lactamase_B"/>
    <property type="match status" value="1"/>
</dbReference>